<dbReference type="RefSeq" id="WP_013446444.1">
    <property type="nucleotide sequence ID" value="NC_014734.1"/>
</dbReference>
<organism evidence="2 3">
    <name type="scientific">Paludibacter propionicigenes (strain DSM 17365 / JCM 13257 / WB4)</name>
    <dbReference type="NCBI Taxonomy" id="694427"/>
    <lineage>
        <taxon>Bacteria</taxon>
        <taxon>Pseudomonadati</taxon>
        <taxon>Bacteroidota</taxon>
        <taxon>Bacteroidia</taxon>
        <taxon>Bacteroidales</taxon>
        <taxon>Paludibacteraceae</taxon>
        <taxon>Paludibacter</taxon>
    </lineage>
</organism>
<name>E4T0L1_PALPW</name>
<keyword evidence="1" id="KW-0812">Transmembrane</keyword>
<dbReference type="HOGENOM" id="CLU_1977995_0_0_10"/>
<gene>
    <name evidence="2" type="ordered locus">Palpr_2946</name>
</gene>
<dbReference type="EMBL" id="CP002345">
    <property type="protein sequence ID" value="ADQ81075.1"/>
    <property type="molecule type" value="Genomic_DNA"/>
</dbReference>
<protein>
    <recommendedName>
        <fullName evidence="4">Transmembrane protein</fullName>
    </recommendedName>
</protein>
<dbReference type="STRING" id="694427.Palpr_2946"/>
<feature type="transmembrane region" description="Helical" evidence="1">
    <location>
        <begin position="36"/>
        <end position="57"/>
    </location>
</feature>
<evidence type="ECO:0000313" key="2">
    <source>
        <dbReference type="EMBL" id="ADQ81075.1"/>
    </source>
</evidence>
<sequence length="129" mass="14384">MKIYSMIGSMVVTLALLFYTTGFFKEQRHKLVTSRVLLFFTVGVVLDCTATVLMILGSSQGELTFHGIIGYSSLLGMSVDTLLLWRHKLKNGSARPVNKSLSRYTRGAYIWWVAAYLTGGLLVALRHHA</sequence>
<reference key="1">
    <citation type="submission" date="2010-11" db="EMBL/GenBank/DDBJ databases">
        <title>The complete genome of Paludibacter propionicigenes DSM 17365.</title>
        <authorList>
            <consortium name="US DOE Joint Genome Institute (JGI-PGF)"/>
            <person name="Lucas S."/>
            <person name="Copeland A."/>
            <person name="Lapidus A."/>
            <person name="Bruce D."/>
            <person name="Goodwin L."/>
            <person name="Pitluck S."/>
            <person name="Kyrpides N."/>
            <person name="Mavromatis K."/>
            <person name="Ivanova N."/>
            <person name="Munk A.C."/>
            <person name="Brettin T."/>
            <person name="Detter J.C."/>
            <person name="Han C."/>
            <person name="Tapia R."/>
            <person name="Land M."/>
            <person name="Hauser L."/>
            <person name="Markowitz V."/>
            <person name="Cheng J.-F."/>
            <person name="Hugenholtz P."/>
            <person name="Woyke T."/>
            <person name="Wu D."/>
            <person name="Gronow S."/>
            <person name="Wellnitz S."/>
            <person name="Brambilla E."/>
            <person name="Klenk H.-P."/>
            <person name="Eisen J.A."/>
        </authorList>
    </citation>
    <scope>NUCLEOTIDE SEQUENCE</scope>
    <source>
        <strain>WB4</strain>
    </source>
</reference>
<feature type="transmembrane region" description="Helical" evidence="1">
    <location>
        <begin position="106"/>
        <end position="125"/>
    </location>
</feature>
<keyword evidence="3" id="KW-1185">Reference proteome</keyword>
<dbReference type="Proteomes" id="UP000008718">
    <property type="component" value="Chromosome"/>
</dbReference>
<reference evidence="2 3" key="2">
    <citation type="journal article" date="2011" name="Stand. Genomic Sci.">
        <title>Complete genome sequence of Paludibacter propionicigenes type strain (WB4).</title>
        <authorList>
            <person name="Gronow S."/>
            <person name="Munk C."/>
            <person name="Lapidus A."/>
            <person name="Nolan M."/>
            <person name="Lucas S."/>
            <person name="Hammon N."/>
            <person name="Deshpande S."/>
            <person name="Cheng J.F."/>
            <person name="Tapia R."/>
            <person name="Han C."/>
            <person name="Goodwin L."/>
            <person name="Pitluck S."/>
            <person name="Liolios K."/>
            <person name="Ivanova N."/>
            <person name="Mavromatis K."/>
            <person name="Mikhailova N."/>
            <person name="Pati A."/>
            <person name="Chen A."/>
            <person name="Palaniappan K."/>
            <person name="Land M."/>
            <person name="Hauser L."/>
            <person name="Chang Y.J."/>
            <person name="Jeffries C.D."/>
            <person name="Brambilla E."/>
            <person name="Rohde M."/>
            <person name="Goker M."/>
            <person name="Detter J.C."/>
            <person name="Woyke T."/>
            <person name="Bristow J."/>
            <person name="Eisen J.A."/>
            <person name="Markowitz V."/>
            <person name="Hugenholtz P."/>
            <person name="Kyrpides N.C."/>
            <person name="Klenk H.P."/>
        </authorList>
    </citation>
    <scope>NUCLEOTIDE SEQUENCE [LARGE SCALE GENOMIC DNA]</scope>
    <source>
        <strain evidence="3">DSM 17365 / JCM 13257 / WB4</strain>
    </source>
</reference>
<accession>E4T0L1</accession>
<feature type="transmembrane region" description="Helical" evidence="1">
    <location>
        <begin position="63"/>
        <end position="85"/>
    </location>
</feature>
<evidence type="ECO:0000256" key="1">
    <source>
        <dbReference type="SAM" id="Phobius"/>
    </source>
</evidence>
<feature type="transmembrane region" description="Helical" evidence="1">
    <location>
        <begin position="6"/>
        <end position="24"/>
    </location>
</feature>
<dbReference type="OrthoDB" id="1096907at2"/>
<evidence type="ECO:0000313" key="3">
    <source>
        <dbReference type="Proteomes" id="UP000008718"/>
    </source>
</evidence>
<proteinExistence type="predicted"/>
<dbReference type="eggNOG" id="ENOG50329BH">
    <property type="taxonomic scope" value="Bacteria"/>
</dbReference>
<dbReference type="AlphaFoldDB" id="E4T0L1"/>
<keyword evidence="1" id="KW-0472">Membrane</keyword>
<dbReference type="KEGG" id="ppn:Palpr_2946"/>
<keyword evidence="1" id="KW-1133">Transmembrane helix</keyword>
<evidence type="ECO:0008006" key="4">
    <source>
        <dbReference type="Google" id="ProtNLM"/>
    </source>
</evidence>